<evidence type="ECO:0000313" key="3">
    <source>
        <dbReference type="Proteomes" id="UP001501842"/>
    </source>
</evidence>
<dbReference type="PANTHER" id="PTHR43252:SF6">
    <property type="entry name" value="NEGATIVE TRANSCRIPTION REGULATOR PADR"/>
    <property type="match status" value="1"/>
</dbReference>
<comment type="caution">
    <text evidence="2">The sequence shown here is derived from an EMBL/GenBank/DDBJ whole genome shotgun (WGS) entry which is preliminary data.</text>
</comment>
<dbReference type="EMBL" id="BAAATZ010000001">
    <property type="protein sequence ID" value="GAA2718215.1"/>
    <property type="molecule type" value="Genomic_DNA"/>
</dbReference>
<dbReference type="PANTHER" id="PTHR43252">
    <property type="entry name" value="TRANSCRIPTIONAL REGULATOR YQJI"/>
    <property type="match status" value="1"/>
</dbReference>
<gene>
    <name evidence="2" type="ORF">GCM10010439_00770</name>
</gene>
<dbReference type="Pfam" id="PF03551">
    <property type="entry name" value="PadR"/>
    <property type="match status" value="1"/>
</dbReference>
<proteinExistence type="predicted"/>
<reference evidence="2 3" key="1">
    <citation type="journal article" date="2019" name="Int. J. Syst. Evol. Microbiol.">
        <title>The Global Catalogue of Microorganisms (GCM) 10K type strain sequencing project: providing services to taxonomists for standard genome sequencing and annotation.</title>
        <authorList>
            <consortium name="The Broad Institute Genomics Platform"/>
            <consortium name="The Broad Institute Genome Sequencing Center for Infectious Disease"/>
            <person name="Wu L."/>
            <person name="Ma J."/>
        </authorList>
    </citation>
    <scope>NUCLEOTIDE SEQUENCE [LARGE SCALE GENOMIC DNA]</scope>
    <source>
        <strain evidence="2 3">JCM 8201</strain>
    </source>
</reference>
<evidence type="ECO:0000259" key="1">
    <source>
        <dbReference type="Pfam" id="PF03551"/>
    </source>
</evidence>
<dbReference type="InterPro" id="IPR036388">
    <property type="entry name" value="WH-like_DNA-bd_sf"/>
</dbReference>
<feature type="domain" description="Transcription regulator PadR N-terminal" evidence="1">
    <location>
        <begin position="4"/>
        <end position="77"/>
    </location>
</feature>
<dbReference type="SUPFAM" id="SSF46785">
    <property type="entry name" value="Winged helix' DNA-binding domain"/>
    <property type="match status" value="1"/>
</dbReference>
<dbReference type="InterPro" id="IPR005149">
    <property type="entry name" value="Tscrpt_reg_PadR_N"/>
</dbReference>
<dbReference type="Gene3D" id="1.10.10.10">
    <property type="entry name" value="Winged helix-like DNA-binding domain superfamily/Winged helix DNA-binding domain"/>
    <property type="match status" value="1"/>
</dbReference>
<protein>
    <submittedName>
        <fullName evidence="2">PadR family transcriptional regulator</fullName>
    </submittedName>
</protein>
<sequence length="180" mass="19458">MLPLLGLLVERPSHAYGLASHLRERYGHLTATRSTVTSLLKSLERAGLVASQQPERVGNRPPRTVYELTEAGRADFRRKVEAGLDEGQAASADFVMAVAYAGILPADHAASLLEARADRLDGELAALRDRPDGVAEAHMLEAAYWRTIVTAEAAWVRTLASRIRSHDIDWPGTPAGPGEG</sequence>
<evidence type="ECO:0000313" key="2">
    <source>
        <dbReference type="EMBL" id="GAA2718215.1"/>
    </source>
</evidence>
<name>A0ABN3TSZ1_9ACTN</name>
<dbReference type="InterPro" id="IPR036390">
    <property type="entry name" value="WH_DNA-bd_sf"/>
</dbReference>
<dbReference type="Proteomes" id="UP001501842">
    <property type="component" value="Unassembled WGS sequence"/>
</dbReference>
<organism evidence="2 3">
    <name type="scientific">Actinocorallia aurantiaca</name>
    <dbReference type="NCBI Taxonomy" id="46204"/>
    <lineage>
        <taxon>Bacteria</taxon>
        <taxon>Bacillati</taxon>
        <taxon>Actinomycetota</taxon>
        <taxon>Actinomycetes</taxon>
        <taxon>Streptosporangiales</taxon>
        <taxon>Thermomonosporaceae</taxon>
        <taxon>Actinocorallia</taxon>
    </lineage>
</organism>
<keyword evidence="3" id="KW-1185">Reference proteome</keyword>
<accession>A0ABN3TSZ1</accession>